<dbReference type="RefSeq" id="WP_094034502.1">
    <property type="nucleotide sequence ID" value="NZ_CP022540.1"/>
</dbReference>
<dbReference type="Proteomes" id="UP000203589">
    <property type="component" value="Chromosome"/>
</dbReference>
<keyword evidence="6" id="KW-1185">Reference proteome</keyword>
<keyword evidence="3" id="KW-0479">Metal-binding</keyword>
<name>A0A222E2L7_9RHOB</name>
<evidence type="ECO:0000313" key="5">
    <source>
        <dbReference type="EMBL" id="ASP20426.1"/>
    </source>
</evidence>
<comment type="similarity">
    <text evidence="1">Belongs to the SMP-30/CGR1 family.</text>
</comment>
<feature type="binding site" evidence="3">
    <location>
        <position position="15"/>
    </location>
    <ligand>
        <name>a divalent metal cation</name>
        <dbReference type="ChEBI" id="CHEBI:60240"/>
    </ligand>
</feature>
<proteinExistence type="inferred from homology"/>
<dbReference type="PANTHER" id="PTHR10907:SF47">
    <property type="entry name" value="REGUCALCIN"/>
    <property type="match status" value="1"/>
</dbReference>
<evidence type="ECO:0000259" key="4">
    <source>
        <dbReference type="Pfam" id="PF08450"/>
    </source>
</evidence>
<dbReference type="InterPro" id="IPR013658">
    <property type="entry name" value="SGL"/>
</dbReference>
<dbReference type="OrthoDB" id="2633250at2"/>
<dbReference type="KEGG" id="aht:ANTHELSMS3_01737"/>
<feature type="binding site" evidence="3">
    <location>
        <position position="199"/>
    </location>
    <ligand>
        <name>a divalent metal cation</name>
        <dbReference type="ChEBI" id="CHEBI:60240"/>
    </ligand>
</feature>
<dbReference type="GO" id="GO:0050021">
    <property type="term" value="F:L-arabinonolactonase activity"/>
    <property type="evidence" value="ECO:0007669"/>
    <property type="project" value="UniProtKB-EC"/>
</dbReference>
<comment type="cofactor">
    <cofactor evidence="3">
        <name>Zn(2+)</name>
        <dbReference type="ChEBI" id="CHEBI:29105"/>
    </cofactor>
    <text evidence="3">Binds 1 divalent metal cation per subunit.</text>
</comment>
<evidence type="ECO:0000256" key="3">
    <source>
        <dbReference type="PIRSR" id="PIRSR605511-2"/>
    </source>
</evidence>
<dbReference type="EC" id="3.1.1.15" evidence="5"/>
<evidence type="ECO:0000256" key="2">
    <source>
        <dbReference type="PIRSR" id="PIRSR605511-1"/>
    </source>
</evidence>
<dbReference type="GO" id="GO:0019853">
    <property type="term" value="P:L-ascorbic acid biosynthetic process"/>
    <property type="evidence" value="ECO:0007669"/>
    <property type="project" value="TreeGrafter"/>
</dbReference>
<feature type="binding site" evidence="3">
    <location>
        <position position="149"/>
    </location>
    <ligand>
        <name>a divalent metal cation</name>
        <dbReference type="ChEBI" id="CHEBI:60240"/>
    </ligand>
</feature>
<dbReference type="GO" id="GO:0004341">
    <property type="term" value="F:gluconolactonase activity"/>
    <property type="evidence" value="ECO:0007669"/>
    <property type="project" value="TreeGrafter"/>
</dbReference>
<feature type="domain" description="SMP-30/Gluconolactonase/LRE-like region" evidence="4">
    <location>
        <begin position="13"/>
        <end position="257"/>
    </location>
</feature>
<feature type="binding site" evidence="3">
    <location>
        <position position="97"/>
    </location>
    <ligand>
        <name>substrate</name>
    </ligand>
</feature>
<feature type="active site" description="Proton donor/acceptor" evidence="2">
    <location>
        <position position="199"/>
    </location>
</feature>
<evidence type="ECO:0000256" key="1">
    <source>
        <dbReference type="ARBA" id="ARBA00008853"/>
    </source>
</evidence>
<reference evidence="5 6" key="1">
    <citation type="submission" date="2017-07" db="EMBL/GenBank/DDBJ databases">
        <title>Genome Sequence of Antarctobacter heliothermus Strain SMS3 Isolated from a culture of the Diatom Skeletonema marinoi.</title>
        <authorList>
            <person name="Topel M."/>
            <person name="Pinder M.I.M."/>
            <person name="Johansson O.N."/>
            <person name="Kourtchenko O."/>
            <person name="Godhe A."/>
            <person name="Clarke A.K."/>
        </authorList>
    </citation>
    <scope>NUCLEOTIDE SEQUENCE [LARGE SCALE GENOMIC DNA]</scope>
    <source>
        <strain evidence="5 6">SMS3</strain>
    </source>
</reference>
<dbReference type="InterPro" id="IPR005511">
    <property type="entry name" value="SMP-30"/>
</dbReference>
<keyword evidence="3" id="KW-0862">Zinc</keyword>
<dbReference type="GO" id="GO:0005509">
    <property type="term" value="F:calcium ion binding"/>
    <property type="evidence" value="ECO:0007669"/>
    <property type="project" value="TreeGrafter"/>
</dbReference>
<feature type="binding site" evidence="3">
    <location>
        <position position="99"/>
    </location>
    <ligand>
        <name>substrate</name>
    </ligand>
</feature>
<organism evidence="5 6">
    <name type="scientific">Antarctobacter heliothermus</name>
    <dbReference type="NCBI Taxonomy" id="74033"/>
    <lineage>
        <taxon>Bacteria</taxon>
        <taxon>Pseudomonadati</taxon>
        <taxon>Pseudomonadota</taxon>
        <taxon>Alphaproteobacteria</taxon>
        <taxon>Rhodobacterales</taxon>
        <taxon>Roseobacteraceae</taxon>
        <taxon>Antarctobacter</taxon>
    </lineage>
</organism>
<dbReference type="Pfam" id="PF08450">
    <property type="entry name" value="SGL"/>
    <property type="match status" value="1"/>
</dbReference>
<keyword evidence="5" id="KW-0378">Hydrolase</keyword>
<dbReference type="EMBL" id="CP022540">
    <property type="protein sequence ID" value="ASP20426.1"/>
    <property type="molecule type" value="Genomic_DNA"/>
</dbReference>
<dbReference type="Gene3D" id="2.120.10.30">
    <property type="entry name" value="TolB, C-terminal domain"/>
    <property type="match status" value="1"/>
</dbReference>
<evidence type="ECO:0000313" key="6">
    <source>
        <dbReference type="Proteomes" id="UP000203589"/>
    </source>
</evidence>
<dbReference type="PRINTS" id="PR01790">
    <property type="entry name" value="SMP30FAMILY"/>
</dbReference>
<gene>
    <name evidence="5" type="ORF">ANTHELSMS3_01737</name>
</gene>
<accession>A0A222E2L7</accession>
<sequence length="292" mass="32361">MNATLLADTRNTLGESCFWDPRDNCLWWTDIHNCQVFRLDMENRVTHFDLPDRACFIRPRKQAGFVIGFPKRVVISNQDLTSFATLQEVEPSLSETRINDATVDPFGGVVFGTFHEPADRANRQPLAGLYRLKPDGTLVQLLNKIVVSNGLDFSPDGRIMYFTDTHDGVIRRFSIEGDFDQFTEISPLAGSDIAPGAPDGGYVDEKGSYWSARVWAGCIVRITKDGKIDAKINLPTRGPTCLTIGGASNRQIFITSLRMRLTDEELTDYPHAGGIFTADSDIGASKPRLAAL</sequence>
<dbReference type="PANTHER" id="PTHR10907">
    <property type="entry name" value="REGUCALCIN"/>
    <property type="match status" value="1"/>
</dbReference>
<dbReference type="InterPro" id="IPR011042">
    <property type="entry name" value="6-blade_b-propeller_TolB-like"/>
</dbReference>
<dbReference type="AlphaFoldDB" id="A0A222E2L7"/>
<dbReference type="SUPFAM" id="SSF63829">
    <property type="entry name" value="Calcium-dependent phosphotriesterase"/>
    <property type="match status" value="1"/>
</dbReference>
<protein>
    <submittedName>
        <fullName evidence="5">L-arabinolactonase</fullName>
        <ecNumber evidence="5">3.1.1.15</ecNumber>
    </submittedName>
</protein>